<proteinExistence type="predicted"/>
<evidence type="ECO:0000256" key="1">
    <source>
        <dbReference type="SAM" id="SignalP"/>
    </source>
</evidence>
<sequence>MPLRSTHRFAAYCALLAMICQLMLPFAHAVVMTQAVDAAWCGTGPQPKVQWSNVVQQDAHAEQTNKMMFCSVCAMAGAHALVPPTAILVLPLTKIDAVVQFEPDSAEFSYPSLATPPPPRGPPLIS</sequence>
<evidence type="ECO:0000313" key="2">
    <source>
        <dbReference type="EMBL" id="QZA78520.1"/>
    </source>
</evidence>
<feature type="chain" id="PRO_5045816571" description="DUF2946 domain-containing protein" evidence="1">
    <location>
        <begin position="30"/>
        <end position="126"/>
    </location>
</feature>
<evidence type="ECO:0000313" key="3">
    <source>
        <dbReference type="Proteomes" id="UP000825679"/>
    </source>
</evidence>
<evidence type="ECO:0008006" key="4">
    <source>
        <dbReference type="Google" id="ProtNLM"/>
    </source>
</evidence>
<accession>A0ABX8Z7Y2</accession>
<feature type="signal peptide" evidence="1">
    <location>
        <begin position="1"/>
        <end position="29"/>
    </location>
</feature>
<keyword evidence="3" id="KW-1185">Reference proteome</keyword>
<protein>
    <recommendedName>
        <fullName evidence="4">DUF2946 domain-containing protein</fullName>
    </recommendedName>
</protein>
<name>A0ABX8Z7Y2_9NEIS</name>
<dbReference type="Proteomes" id="UP000825679">
    <property type="component" value="Chromosome"/>
</dbReference>
<organism evidence="2 3">
    <name type="scientific">Deefgea tanakiae</name>
    <dbReference type="NCBI Taxonomy" id="2865840"/>
    <lineage>
        <taxon>Bacteria</taxon>
        <taxon>Pseudomonadati</taxon>
        <taxon>Pseudomonadota</taxon>
        <taxon>Betaproteobacteria</taxon>
        <taxon>Neisseriales</taxon>
        <taxon>Chitinibacteraceae</taxon>
        <taxon>Deefgea</taxon>
    </lineage>
</organism>
<gene>
    <name evidence="2" type="ORF">K4H28_03635</name>
</gene>
<dbReference type="EMBL" id="CP081150">
    <property type="protein sequence ID" value="QZA78520.1"/>
    <property type="molecule type" value="Genomic_DNA"/>
</dbReference>
<reference evidence="2 3" key="1">
    <citation type="submission" date="2021-08" db="EMBL/GenBank/DDBJ databases">
        <title>complete genome sequencing of Deefgea sp. D25.</title>
        <authorList>
            <person name="Bae J.-W."/>
            <person name="Gim D.-H."/>
        </authorList>
    </citation>
    <scope>NUCLEOTIDE SEQUENCE [LARGE SCALE GENOMIC DNA]</scope>
    <source>
        <strain evidence="2 3">D25</strain>
    </source>
</reference>
<keyword evidence="1" id="KW-0732">Signal</keyword>
<dbReference type="RefSeq" id="WP_221007049.1">
    <property type="nucleotide sequence ID" value="NZ_CP081150.1"/>
</dbReference>